<protein>
    <submittedName>
        <fullName evidence="1">DUF3383 family protein</fullName>
    </submittedName>
</protein>
<sequence>MPLRDIVDVFIDRQTTVVTRAGFGVPLFVGPTAAFTERVRAYQNIDAVADDFAATDPEYLMAEAAFSQQPSPRQVKIGWKGGGETWTEALQAIVDEDDEWYGLAIDSETAADILEVAAFVEPRTKLYIARSADADILTAADDDVASDLVASAYARTALIYHSQAAAEYPDAAWLGKQLPTDPGSTTWMFKTLAGIPADSLTATQYNFALGKNVNIYTAVGGVNITQRGTVAEPEYIDVIRGVDWLTARITERVYTALVNQPKIPFTNAGIAIIETLLREQLDIAVERDVIAPEPPYTVTVPDVLDVDPIDRAQRILRDVNFSARLAGAIHEVIIRGTVTP</sequence>
<name>A0ABV7KYB4_9PROT</name>
<reference evidence="2" key="1">
    <citation type="journal article" date="2019" name="Int. J. Syst. Evol. Microbiol.">
        <title>The Global Catalogue of Microorganisms (GCM) 10K type strain sequencing project: providing services to taxonomists for standard genome sequencing and annotation.</title>
        <authorList>
            <consortium name="The Broad Institute Genomics Platform"/>
            <consortium name="The Broad Institute Genome Sequencing Center for Infectious Disease"/>
            <person name="Wu L."/>
            <person name="Ma J."/>
        </authorList>
    </citation>
    <scope>NUCLEOTIDE SEQUENCE [LARGE SCALE GENOMIC DNA]</scope>
    <source>
        <strain evidence="2">KCTC 42964</strain>
    </source>
</reference>
<dbReference type="Proteomes" id="UP001595528">
    <property type="component" value="Unassembled WGS sequence"/>
</dbReference>
<gene>
    <name evidence="1" type="ORF">ACFOGJ_08835</name>
</gene>
<comment type="caution">
    <text evidence="1">The sequence shown here is derived from an EMBL/GenBank/DDBJ whole genome shotgun (WGS) entry which is preliminary data.</text>
</comment>
<dbReference type="RefSeq" id="WP_379899497.1">
    <property type="nucleotide sequence ID" value="NZ_JBHRTR010000022.1"/>
</dbReference>
<dbReference type="InterPro" id="IPR021808">
    <property type="entry name" value="DUF3383"/>
</dbReference>
<keyword evidence="2" id="KW-1185">Reference proteome</keyword>
<evidence type="ECO:0000313" key="1">
    <source>
        <dbReference type="EMBL" id="MFC3227332.1"/>
    </source>
</evidence>
<dbReference type="Pfam" id="PF11863">
    <property type="entry name" value="DUF3383"/>
    <property type="match status" value="1"/>
</dbReference>
<organism evidence="1 2">
    <name type="scientific">Marinibaculum pumilum</name>
    <dbReference type="NCBI Taxonomy" id="1766165"/>
    <lineage>
        <taxon>Bacteria</taxon>
        <taxon>Pseudomonadati</taxon>
        <taxon>Pseudomonadota</taxon>
        <taxon>Alphaproteobacteria</taxon>
        <taxon>Rhodospirillales</taxon>
        <taxon>Rhodospirillaceae</taxon>
        <taxon>Marinibaculum</taxon>
    </lineage>
</organism>
<proteinExistence type="predicted"/>
<evidence type="ECO:0000313" key="2">
    <source>
        <dbReference type="Proteomes" id="UP001595528"/>
    </source>
</evidence>
<accession>A0ABV7KYB4</accession>
<dbReference type="EMBL" id="JBHRTR010000022">
    <property type="protein sequence ID" value="MFC3227332.1"/>
    <property type="molecule type" value="Genomic_DNA"/>
</dbReference>